<reference evidence="1" key="2">
    <citation type="submission" date="2025-09" db="UniProtKB">
        <authorList>
            <consortium name="Ensembl"/>
        </authorList>
    </citation>
    <scope>IDENTIFICATION</scope>
</reference>
<dbReference type="GO" id="GO:0005694">
    <property type="term" value="C:chromosome"/>
    <property type="evidence" value="ECO:0007669"/>
    <property type="project" value="UniProtKB-SubCell"/>
</dbReference>
<evidence type="ECO:0000313" key="2">
    <source>
        <dbReference type="Proteomes" id="UP000261500"/>
    </source>
</evidence>
<dbReference type="AlphaFoldDB" id="A0A3B3TRC0"/>
<dbReference type="PANTHER" id="PTHR13350:SF1">
    <property type="entry name" value="INTEGRATOR COMPLEX SUBUNIT 8"/>
    <property type="match status" value="1"/>
</dbReference>
<dbReference type="GO" id="GO:0032039">
    <property type="term" value="C:integrator complex"/>
    <property type="evidence" value="ECO:0007669"/>
    <property type="project" value="TreeGrafter"/>
</dbReference>
<reference evidence="1" key="1">
    <citation type="submission" date="2025-08" db="UniProtKB">
        <authorList>
            <consortium name="Ensembl"/>
        </authorList>
    </citation>
    <scope>IDENTIFICATION</scope>
</reference>
<dbReference type="Ensembl" id="ENSPLAT00000012380.1">
    <property type="protein sequence ID" value="ENSPLAP00000002834.1"/>
    <property type="gene ID" value="ENSPLAG00000004205.1"/>
</dbReference>
<evidence type="ECO:0000313" key="1">
    <source>
        <dbReference type="Ensembl" id="ENSPLAP00000002834.1"/>
    </source>
</evidence>
<dbReference type="PANTHER" id="PTHR13350">
    <property type="entry name" value="INTEGRATOR COMPLEX SUBUNIT 8"/>
    <property type="match status" value="1"/>
</dbReference>
<protein>
    <submittedName>
        <fullName evidence="1">Integrator complex subunit 8-like</fullName>
    </submittedName>
</protein>
<organism evidence="1 2">
    <name type="scientific">Poecilia latipinna</name>
    <name type="common">sailfin molly</name>
    <dbReference type="NCBI Taxonomy" id="48699"/>
    <lineage>
        <taxon>Eukaryota</taxon>
        <taxon>Metazoa</taxon>
        <taxon>Chordata</taxon>
        <taxon>Craniata</taxon>
        <taxon>Vertebrata</taxon>
        <taxon>Euteleostomi</taxon>
        <taxon>Actinopterygii</taxon>
        <taxon>Neopterygii</taxon>
        <taxon>Teleostei</taxon>
        <taxon>Neoteleostei</taxon>
        <taxon>Acanthomorphata</taxon>
        <taxon>Ovalentaria</taxon>
        <taxon>Atherinomorphae</taxon>
        <taxon>Cyprinodontiformes</taxon>
        <taxon>Poeciliidae</taxon>
        <taxon>Poeciliinae</taxon>
        <taxon>Poecilia</taxon>
    </lineage>
</organism>
<keyword evidence="2" id="KW-1185">Reference proteome</keyword>
<sequence>MSAEAADRVAAVTGSRPGTPLQVSWFEFLLDGGLLETHLQKASPDPAPVQLIVQFLEQASKPSVNEQNQVQPPADNRRNRTLKLLALKVAAHMKWDLDSLERGLTIPVVNMLLNELLCVSKVPAGVKHVELDLSTLPPTTAMAVIIYNRWAIRTIVLSSFPEKQNKPGPHQMNIVVQQEKELMENILAVLKEQAADSVSVLDAALRLKKDFYVHTLRTLDLLGSDAAAANGETESSTAGLRISADELHCQVSDGPAAAAPAGGLG</sequence>
<dbReference type="GeneTree" id="ENSGT00390000007597"/>
<accession>A0A3B3TRC0</accession>
<name>A0A3B3TRC0_9TELE</name>
<dbReference type="GO" id="GO:0034472">
    <property type="term" value="P:snRNA 3'-end processing"/>
    <property type="evidence" value="ECO:0007669"/>
    <property type="project" value="InterPro"/>
</dbReference>
<dbReference type="STRING" id="48699.ENSPLAP00000002834"/>
<proteinExistence type="predicted"/>
<dbReference type="InterPro" id="IPR038751">
    <property type="entry name" value="INTS8"/>
</dbReference>
<dbReference type="Proteomes" id="UP000261500">
    <property type="component" value="Unplaced"/>
</dbReference>